<proteinExistence type="predicted"/>
<protein>
    <submittedName>
        <fullName evidence="1">Uncharacterized protein</fullName>
    </submittedName>
</protein>
<evidence type="ECO:0000313" key="1">
    <source>
        <dbReference type="EMBL" id="QHS83156.1"/>
    </source>
</evidence>
<dbReference type="AlphaFoldDB" id="A0A6C0AUB9"/>
<sequence length="410" mass="45229">MSSDNVCDQIIQRKKQMVFSVPPIRLEKSSPYPSYTKLQLDMRRKAEILQYKGNSQASKGNNPTKKQQYSKIISGYNQFRSYATLYNTEATVVYNEETDISSITYTTTASKVGDISACGIVYSSSKNSGVPGPAVMLHLDPDIPLYNYKSATQAVGVQNTDVTDKIRFAIGDNISIADDVSANLFSLSVQSGIDQNVYNFEFEIPFSYFISGTATTDLSADFYGGNTLETAFQDLSFNMETVPFNFYTFYSNQLVDNGNSTPTIEVISDISNGFVFDLSNVDFGDPTDISYQFQGIVYGGIIKVSDVTLATPNGAVYDFKLEPNITTLTNNNANIVSDLSENFTPNPINMGVICNITDNFAGVDGSSNLTRMTLKSTPADTSYNSFRIKMIDYDGNETIFDNPFIKDTLL</sequence>
<name>A0A6C0AUB9_9ZZZZ</name>
<accession>A0A6C0AUB9</accession>
<reference evidence="1" key="1">
    <citation type="journal article" date="2020" name="Nature">
        <title>Giant virus diversity and host interactions through global metagenomics.</title>
        <authorList>
            <person name="Schulz F."/>
            <person name="Roux S."/>
            <person name="Paez-Espino D."/>
            <person name="Jungbluth S."/>
            <person name="Walsh D.A."/>
            <person name="Denef V.J."/>
            <person name="McMahon K.D."/>
            <person name="Konstantinidis K.T."/>
            <person name="Eloe-Fadrosh E.A."/>
            <person name="Kyrpides N.C."/>
            <person name="Woyke T."/>
        </authorList>
    </citation>
    <scope>NUCLEOTIDE SEQUENCE</scope>
    <source>
        <strain evidence="1">GVMAG-S-ERX555943-30</strain>
    </source>
</reference>
<organism evidence="1">
    <name type="scientific">viral metagenome</name>
    <dbReference type="NCBI Taxonomy" id="1070528"/>
    <lineage>
        <taxon>unclassified sequences</taxon>
        <taxon>metagenomes</taxon>
        <taxon>organismal metagenomes</taxon>
    </lineage>
</organism>
<dbReference type="EMBL" id="MN738749">
    <property type="protein sequence ID" value="QHS83156.1"/>
    <property type="molecule type" value="Genomic_DNA"/>
</dbReference>